<evidence type="ECO:0000313" key="13">
    <source>
        <dbReference type="EMBL" id="AHK63033.1"/>
    </source>
</evidence>
<evidence type="ECO:0000256" key="7">
    <source>
        <dbReference type="ARBA" id="ARBA00022884"/>
    </source>
</evidence>
<dbReference type="GO" id="GO:0005737">
    <property type="term" value="C:cytoplasm"/>
    <property type="evidence" value="ECO:0007669"/>
    <property type="project" value="UniProtKB-SubCell"/>
</dbReference>
<dbReference type="eggNOG" id="COG0482">
    <property type="taxonomic scope" value="Bacteria"/>
</dbReference>
<dbReference type="PATRIC" id="fig|1229831.3.peg.167"/>
<comment type="similarity">
    <text evidence="10">Belongs to the MnmA/TRMU family.</text>
</comment>
<comment type="caution">
    <text evidence="10">Lacks conserved residue(s) required for the propagation of feature annotation.</text>
</comment>
<reference evidence="13 14" key="1">
    <citation type="journal article" date="2014" name="Syst. Appl. Microbiol.">
        <title>Evidence for the existence of two new members of the family Chlamydiaceae and proposal of Chlamydia avium sp. nov. and Chlamydia gallinacea sp. nov.</title>
        <authorList>
            <person name="Sachse K."/>
            <person name="Laroucau K."/>
            <person name="Riege K."/>
            <person name="Wehner S."/>
            <person name="Dilcher M."/>
            <person name="Creasy H.H."/>
            <person name="Weidmann M."/>
            <person name="Myers G."/>
            <person name="Vorimore F."/>
            <person name="Vicari N."/>
            <person name="Magnino S."/>
            <person name="Liebler-Tenorio E."/>
            <person name="Ruettger A."/>
            <person name="Bavoil P.M."/>
            <person name="Hufert F.T."/>
            <person name="Rossello-Mora R."/>
            <person name="Marz M."/>
        </authorList>
    </citation>
    <scope>NUCLEOTIDE SEQUENCE [LARGE SCALE GENOMIC DNA]</scope>
    <source>
        <strain evidence="13 14">10DC88</strain>
    </source>
</reference>
<dbReference type="STRING" id="1229831.M832_01640"/>
<keyword evidence="2 10" id="KW-0820">tRNA-binding</keyword>
<dbReference type="SUPFAM" id="SSF52402">
    <property type="entry name" value="Adenine nucleotide alpha hydrolases-like"/>
    <property type="match status" value="1"/>
</dbReference>
<keyword evidence="4 10" id="KW-0819">tRNA processing</keyword>
<dbReference type="GO" id="GO:0103016">
    <property type="term" value="F:tRNA-uridine 2-sulfurtransferase activity"/>
    <property type="evidence" value="ECO:0007669"/>
    <property type="project" value="UniProtKB-EC"/>
</dbReference>
<evidence type="ECO:0000256" key="3">
    <source>
        <dbReference type="ARBA" id="ARBA00022679"/>
    </source>
</evidence>
<dbReference type="HAMAP" id="MF_00144">
    <property type="entry name" value="tRNA_thiouridyl_MnmA"/>
    <property type="match status" value="1"/>
</dbReference>
<dbReference type="Pfam" id="PF20258">
    <property type="entry name" value="tRNA_Me_trans_C"/>
    <property type="match status" value="1"/>
</dbReference>
<dbReference type="FunFam" id="2.40.30.10:FF:000023">
    <property type="entry name" value="tRNA-specific 2-thiouridylase MnmA"/>
    <property type="match status" value="1"/>
</dbReference>
<dbReference type="GO" id="GO:0005524">
    <property type="term" value="F:ATP binding"/>
    <property type="evidence" value="ECO:0007669"/>
    <property type="project" value="UniProtKB-KW"/>
</dbReference>
<feature type="binding site" evidence="10">
    <location>
        <position position="126"/>
    </location>
    <ligand>
        <name>ATP</name>
        <dbReference type="ChEBI" id="CHEBI:30616"/>
    </ligand>
</feature>
<feature type="binding site" evidence="10">
    <location>
        <begin position="10"/>
        <end position="17"/>
    </location>
    <ligand>
        <name>ATP</name>
        <dbReference type="ChEBI" id="CHEBI:30616"/>
    </ligand>
</feature>
<evidence type="ECO:0000256" key="10">
    <source>
        <dbReference type="HAMAP-Rule" id="MF_00144"/>
    </source>
</evidence>
<dbReference type="InterPro" id="IPR014729">
    <property type="entry name" value="Rossmann-like_a/b/a_fold"/>
</dbReference>
<evidence type="ECO:0000259" key="11">
    <source>
        <dbReference type="Pfam" id="PF20258"/>
    </source>
</evidence>
<protein>
    <recommendedName>
        <fullName evidence="10">tRNA-specific 2-thiouridylase MnmA</fullName>
        <ecNumber evidence="10">2.8.1.13</ecNumber>
    </recommendedName>
</protein>
<feature type="region of interest" description="Interaction with tRNA" evidence="10">
    <location>
        <begin position="148"/>
        <end position="150"/>
    </location>
</feature>
<dbReference type="Gene3D" id="2.40.30.10">
    <property type="entry name" value="Translation factors"/>
    <property type="match status" value="1"/>
</dbReference>
<dbReference type="CDD" id="cd01998">
    <property type="entry name" value="MnmA_TRMU-like"/>
    <property type="match status" value="1"/>
</dbReference>
<proteinExistence type="inferred from homology"/>
<keyword evidence="7 10" id="KW-0694">RNA-binding</keyword>
<evidence type="ECO:0000256" key="1">
    <source>
        <dbReference type="ARBA" id="ARBA00022490"/>
    </source>
</evidence>
<dbReference type="FunFam" id="3.40.50.620:FF:000115">
    <property type="entry name" value="tRNA-specific 2-thiouridylase MnmA"/>
    <property type="match status" value="1"/>
</dbReference>
<evidence type="ECO:0000256" key="6">
    <source>
        <dbReference type="ARBA" id="ARBA00022840"/>
    </source>
</evidence>
<name>W8JQA5_9CHLA</name>
<gene>
    <name evidence="10 13" type="primary">mnmA</name>
    <name evidence="13" type="ORF">M832_01640</name>
</gene>
<dbReference type="Gene3D" id="2.30.30.280">
    <property type="entry name" value="Adenine nucleotide alpha hydrolases-like domains"/>
    <property type="match status" value="1"/>
</dbReference>
<dbReference type="GO" id="GO:0002143">
    <property type="term" value="P:tRNA wobble position uridine thiolation"/>
    <property type="evidence" value="ECO:0007669"/>
    <property type="project" value="TreeGrafter"/>
</dbReference>
<feature type="active site" description="Cysteine persulfide intermediate" evidence="10">
    <location>
        <position position="198"/>
    </location>
</feature>
<comment type="subcellular location">
    <subcellularLocation>
        <location evidence="10">Cytoplasm</location>
    </subcellularLocation>
</comment>
<keyword evidence="5 10" id="KW-0547">Nucleotide-binding</keyword>
<feature type="region of interest" description="Interaction with target base in tRNA" evidence="10">
    <location>
        <begin position="97"/>
        <end position="99"/>
    </location>
</feature>
<dbReference type="Gene3D" id="3.40.50.620">
    <property type="entry name" value="HUPs"/>
    <property type="match status" value="1"/>
</dbReference>
<feature type="domain" description="tRNA-specific 2-thiouridylase MnmA-like C-terminal" evidence="11">
    <location>
        <begin position="281"/>
        <end position="354"/>
    </location>
</feature>
<dbReference type="InterPro" id="IPR046885">
    <property type="entry name" value="MnmA-like_C"/>
</dbReference>
<sequence length="364" mass="41049">MIMNKVVIIAMSGGVDSSTVAYLLKKHTSYHLIGIYMKNWEEEDSNGLCSAAKDYEDVERVAEQLDIPYYTVSFAKEYRDRVFSRFLKEYSQGYTPNPDILCNREIKFDLLHKKVRELGGDYLATGHYCRLRVDTEGPQLLRGKDPQKDQSYFLSGIRRECLTNVLFPLGDMTKIQVRTIAKQAGLATAEKKDSTGICFIGKRPFKSFLEKFVPNLPGEIIDYDSKNVIGKHAGAHYYTVGQRHGLNLGGASKPCYVVGKDMEKNIVYTVCGEDHPLLYKTELTVREINWLTSPDSVMKCSAKVRYRSNDEECIVSLTSEGKAHVKFHSPIKAITPGQTIAFYKGETCLGGGVIEVPMLPHLMW</sequence>
<dbReference type="FunFam" id="2.30.30.280:FF:000001">
    <property type="entry name" value="tRNA-specific 2-thiouridylase MnmA"/>
    <property type="match status" value="1"/>
</dbReference>
<dbReference type="AlphaFoldDB" id="W8JQA5"/>
<dbReference type="NCBIfam" id="NF001138">
    <property type="entry name" value="PRK00143.1"/>
    <property type="match status" value="1"/>
</dbReference>
<accession>W8JQA5</accession>
<comment type="catalytic activity">
    <reaction evidence="9 10">
        <text>S-sulfanyl-L-cysteinyl-[protein] + uridine(34) in tRNA + AH2 + ATP = 2-thiouridine(34) in tRNA + L-cysteinyl-[protein] + A + AMP + diphosphate + H(+)</text>
        <dbReference type="Rhea" id="RHEA:47032"/>
        <dbReference type="Rhea" id="RHEA-COMP:10131"/>
        <dbReference type="Rhea" id="RHEA-COMP:11726"/>
        <dbReference type="Rhea" id="RHEA-COMP:11727"/>
        <dbReference type="Rhea" id="RHEA-COMP:11728"/>
        <dbReference type="ChEBI" id="CHEBI:13193"/>
        <dbReference type="ChEBI" id="CHEBI:15378"/>
        <dbReference type="ChEBI" id="CHEBI:17499"/>
        <dbReference type="ChEBI" id="CHEBI:29950"/>
        <dbReference type="ChEBI" id="CHEBI:30616"/>
        <dbReference type="ChEBI" id="CHEBI:33019"/>
        <dbReference type="ChEBI" id="CHEBI:61963"/>
        <dbReference type="ChEBI" id="CHEBI:65315"/>
        <dbReference type="ChEBI" id="CHEBI:87170"/>
        <dbReference type="ChEBI" id="CHEBI:456215"/>
        <dbReference type="EC" id="2.8.1.13"/>
    </reaction>
</comment>
<dbReference type="GO" id="GO:0000049">
    <property type="term" value="F:tRNA binding"/>
    <property type="evidence" value="ECO:0007669"/>
    <property type="project" value="UniProtKB-KW"/>
</dbReference>
<evidence type="ECO:0000256" key="2">
    <source>
        <dbReference type="ARBA" id="ARBA00022555"/>
    </source>
</evidence>
<evidence type="ECO:0000313" key="14">
    <source>
        <dbReference type="Proteomes" id="UP000019433"/>
    </source>
</evidence>
<dbReference type="Proteomes" id="UP000019433">
    <property type="component" value="Chromosome"/>
</dbReference>
<keyword evidence="6 10" id="KW-0067">ATP-binding</keyword>
<evidence type="ECO:0000256" key="4">
    <source>
        <dbReference type="ARBA" id="ARBA00022694"/>
    </source>
</evidence>
<comment type="function">
    <text evidence="10">Catalyzes the 2-thiolation of uridine at the wobble position (U34) of tRNA, leading to the formation of s(2)U34.</text>
</comment>
<dbReference type="EMBL" id="CP006571">
    <property type="protein sequence ID" value="AHK63033.1"/>
    <property type="molecule type" value="Genomic_DNA"/>
</dbReference>
<keyword evidence="1 10" id="KW-0963">Cytoplasm</keyword>
<dbReference type="EC" id="2.8.1.13" evidence="10"/>
<evidence type="ECO:0000256" key="8">
    <source>
        <dbReference type="ARBA" id="ARBA00023157"/>
    </source>
</evidence>
<dbReference type="PANTHER" id="PTHR11933">
    <property type="entry name" value="TRNA 5-METHYLAMINOMETHYL-2-THIOURIDYLATE -METHYLTRANSFERASE"/>
    <property type="match status" value="1"/>
</dbReference>
<dbReference type="InterPro" id="IPR023382">
    <property type="entry name" value="MnmA-like_central_sf"/>
</dbReference>
<feature type="region of interest" description="Interaction with tRNA" evidence="10">
    <location>
        <begin position="305"/>
        <end position="306"/>
    </location>
</feature>
<evidence type="ECO:0000256" key="5">
    <source>
        <dbReference type="ARBA" id="ARBA00022741"/>
    </source>
</evidence>
<dbReference type="KEGG" id="cav:M832_01640"/>
<organism evidence="13 14">
    <name type="scientific">Chlamydia avium 10DC88</name>
    <dbReference type="NCBI Taxonomy" id="1229831"/>
    <lineage>
        <taxon>Bacteria</taxon>
        <taxon>Pseudomonadati</taxon>
        <taxon>Chlamydiota</taxon>
        <taxon>Chlamydiia</taxon>
        <taxon>Chlamydiales</taxon>
        <taxon>Chlamydiaceae</taxon>
        <taxon>Chlamydia/Chlamydophila group</taxon>
        <taxon>Chlamydia</taxon>
    </lineage>
</organism>
<dbReference type="PANTHER" id="PTHR11933:SF5">
    <property type="entry name" value="MITOCHONDRIAL TRNA-SPECIFIC 2-THIOURIDYLASE 1"/>
    <property type="match status" value="1"/>
</dbReference>
<dbReference type="HOGENOM" id="CLU_035188_1_0_0"/>
<evidence type="ECO:0000256" key="9">
    <source>
        <dbReference type="ARBA" id="ARBA00051542"/>
    </source>
</evidence>
<dbReference type="InterPro" id="IPR004506">
    <property type="entry name" value="MnmA-like"/>
</dbReference>
<feature type="binding site" evidence="10">
    <location>
        <position position="37"/>
    </location>
    <ligand>
        <name>ATP</name>
        <dbReference type="ChEBI" id="CHEBI:30616"/>
    </ligand>
</feature>
<feature type="site" description="Interaction with tRNA" evidence="10">
    <location>
        <position position="338"/>
    </location>
</feature>
<keyword evidence="8" id="KW-1015">Disulfide bond</keyword>
<keyword evidence="3 10" id="KW-0808">Transferase</keyword>
<feature type="domain" description="tRNA-specific 2-thiouridylase MnmA-like central" evidence="12">
    <location>
        <begin position="206"/>
        <end position="268"/>
    </location>
</feature>
<dbReference type="NCBIfam" id="TIGR00420">
    <property type="entry name" value="trmU"/>
    <property type="match status" value="1"/>
</dbReference>
<evidence type="ECO:0000259" key="12">
    <source>
        <dbReference type="Pfam" id="PF20259"/>
    </source>
</evidence>
<dbReference type="InterPro" id="IPR046884">
    <property type="entry name" value="MnmA-like_central"/>
</dbReference>
<dbReference type="Pfam" id="PF03054">
    <property type="entry name" value="tRNA_Me_trans"/>
    <property type="match status" value="1"/>
</dbReference>
<dbReference type="Pfam" id="PF20259">
    <property type="entry name" value="tRNA_Me_trans_M"/>
    <property type="match status" value="1"/>
</dbReference>
<feature type="active site" description="Nucleophile" evidence="10">
    <location>
        <position position="102"/>
    </location>
</feature>
<feature type="site" description="Interaction with tRNA" evidence="10">
    <location>
        <position position="127"/>
    </location>
</feature>